<dbReference type="Pfam" id="PF03033">
    <property type="entry name" value="Glyco_transf_28"/>
    <property type="match status" value="1"/>
</dbReference>
<dbReference type="InterPro" id="IPR004276">
    <property type="entry name" value="GlycoTrans_28_N"/>
</dbReference>
<dbReference type="Gene3D" id="3.40.50.2000">
    <property type="entry name" value="Glycogen Phosphorylase B"/>
    <property type="match status" value="2"/>
</dbReference>
<evidence type="ECO:0000256" key="7">
    <source>
        <dbReference type="ARBA" id="ARBA00023136"/>
    </source>
</evidence>
<evidence type="ECO:0000256" key="10">
    <source>
        <dbReference type="HAMAP-Rule" id="MF_00033"/>
    </source>
</evidence>
<comment type="subcellular location">
    <subcellularLocation>
        <location evidence="10">Cell membrane</location>
        <topology evidence="10">Peripheral membrane protein</topology>
        <orientation evidence="10">Cytoplasmic side</orientation>
    </subcellularLocation>
</comment>
<comment type="catalytic activity">
    <reaction evidence="10">
        <text>di-trans,octa-cis-undecaprenyl diphospho-N-acetyl-alpha-D-muramoyl-L-alanyl-D-glutamyl-meso-2,6-diaminopimeloyl-D-alanyl-D-alanine + UDP-N-acetyl-alpha-D-glucosamine = di-trans,octa-cis-undecaprenyl diphospho-[N-acetyl-alpha-D-glucosaminyl-(1-&gt;4)]-N-acetyl-alpha-D-muramoyl-L-alanyl-D-glutamyl-meso-2,6-diaminopimeloyl-D-alanyl-D-alanine + UDP + H(+)</text>
        <dbReference type="Rhea" id="RHEA:31227"/>
        <dbReference type="ChEBI" id="CHEBI:15378"/>
        <dbReference type="ChEBI" id="CHEBI:57705"/>
        <dbReference type="ChEBI" id="CHEBI:58223"/>
        <dbReference type="ChEBI" id="CHEBI:61387"/>
        <dbReference type="ChEBI" id="CHEBI:61388"/>
        <dbReference type="EC" id="2.4.1.227"/>
    </reaction>
</comment>
<feature type="binding site" evidence="10">
    <location>
        <position position="307"/>
    </location>
    <ligand>
        <name>UDP-N-acetyl-alpha-D-glucosamine</name>
        <dbReference type="ChEBI" id="CHEBI:57705"/>
    </ligand>
</feature>
<dbReference type="HAMAP" id="MF_00033">
    <property type="entry name" value="MurG"/>
    <property type="match status" value="1"/>
</dbReference>
<organism evidence="13 14">
    <name type="scientific">Candidatus Gottesmanbacteria bacterium RIFCSPHIGHO2_01_FULL_40_15</name>
    <dbReference type="NCBI Taxonomy" id="1798376"/>
    <lineage>
        <taxon>Bacteria</taxon>
        <taxon>Candidatus Gottesmaniibacteriota</taxon>
    </lineage>
</organism>
<dbReference type="EC" id="2.4.1.227" evidence="10"/>
<dbReference type="GO" id="GO:0005975">
    <property type="term" value="P:carbohydrate metabolic process"/>
    <property type="evidence" value="ECO:0007669"/>
    <property type="project" value="InterPro"/>
</dbReference>
<evidence type="ECO:0000256" key="4">
    <source>
        <dbReference type="ARBA" id="ARBA00022679"/>
    </source>
</evidence>
<keyword evidence="3 10" id="KW-0328">Glycosyltransferase</keyword>
<comment type="caution">
    <text evidence="10">Lacks conserved residue(s) required for the propagation of feature annotation.</text>
</comment>
<comment type="function">
    <text evidence="10">Cell wall formation. Catalyzes the transfer of a GlcNAc subunit on undecaprenyl-pyrophosphoryl-MurNAc-pentapeptide (lipid intermediate I) to form undecaprenyl-pyrophosphoryl-MurNAc-(pentapeptide)GlcNAc (lipid intermediate II).</text>
</comment>
<keyword evidence="9 10" id="KW-0961">Cell wall biogenesis/degradation</keyword>
<evidence type="ECO:0000256" key="8">
    <source>
        <dbReference type="ARBA" id="ARBA00023306"/>
    </source>
</evidence>
<evidence type="ECO:0000313" key="14">
    <source>
        <dbReference type="Proteomes" id="UP000177354"/>
    </source>
</evidence>
<keyword evidence="2 10" id="KW-0132">Cell division</keyword>
<dbReference type="PANTHER" id="PTHR21015:SF22">
    <property type="entry name" value="GLYCOSYLTRANSFERASE"/>
    <property type="match status" value="1"/>
</dbReference>
<dbReference type="GO" id="GO:0050511">
    <property type="term" value="F:undecaprenyldiphospho-muramoylpentapeptide beta-N-acetylglucosaminyltransferase activity"/>
    <property type="evidence" value="ECO:0007669"/>
    <property type="project" value="UniProtKB-UniRule"/>
</dbReference>
<dbReference type="GO" id="GO:0008360">
    <property type="term" value="P:regulation of cell shape"/>
    <property type="evidence" value="ECO:0007669"/>
    <property type="project" value="UniProtKB-KW"/>
</dbReference>
<evidence type="ECO:0000256" key="2">
    <source>
        <dbReference type="ARBA" id="ARBA00022618"/>
    </source>
</evidence>
<gene>
    <name evidence="10" type="primary">murG</name>
    <name evidence="13" type="ORF">A2777_06080</name>
</gene>
<evidence type="ECO:0000256" key="9">
    <source>
        <dbReference type="ARBA" id="ARBA00023316"/>
    </source>
</evidence>
<keyword evidence="8 10" id="KW-0131">Cell cycle</keyword>
<dbReference type="SUPFAM" id="SSF53756">
    <property type="entry name" value="UDP-Glycosyltransferase/glycogen phosphorylase"/>
    <property type="match status" value="1"/>
</dbReference>
<dbReference type="Pfam" id="PF04101">
    <property type="entry name" value="Glyco_tran_28_C"/>
    <property type="match status" value="1"/>
</dbReference>
<keyword evidence="6 10" id="KW-0573">Peptidoglycan synthesis</keyword>
<sequence length="374" mass="41622">MSSYTIFICGGHYAPAIAVIEKLQKEVAGLRLIYIGRRFSFEGDNSLSIEYRHLRDSPITFLPIISGRLSRIVSLSSALSLLKIPFGFLQSLFYIIKYRPVLVVSFGGYIALPVAVAAKITAVPVITHEQTKVLGLTNRIISRFARLTCLTYGSTEKVPRSAKTEVTGLPLRESIIKPRPSSITGFGDPRKPLIYITGGSAGSSSINKVVLNSLPELLKNYRLLHVTGTADDCFYYKRLSQYRSRLETKQRENYKLLDYLDYKNVGDVLKKARLVISRSGANSIAELLYFGKYAILIPLPWAGDYEQQKNAQILKEAGLAVVIDQNDFNNTTLLEAVRKIEKFKKKTVTPKNSSGLELQAASVLTGKIMELIGF</sequence>
<dbReference type="InterPro" id="IPR007235">
    <property type="entry name" value="Glyco_trans_28_C"/>
</dbReference>
<keyword evidence="4 10" id="KW-0808">Transferase</keyword>
<reference evidence="13 14" key="1">
    <citation type="journal article" date="2016" name="Nat. Commun.">
        <title>Thousands of microbial genomes shed light on interconnected biogeochemical processes in an aquifer system.</title>
        <authorList>
            <person name="Anantharaman K."/>
            <person name="Brown C.T."/>
            <person name="Hug L.A."/>
            <person name="Sharon I."/>
            <person name="Castelle C.J."/>
            <person name="Probst A.J."/>
            <person name="Thomas B.C."/>
            <person name="Singh A."/>
            <person name="Wilkins M.J."/>
            <person name="Karaoz U."/>
            <person name="Brodie E.L."/>
            <person name="Williams K.H."/>
            <person name="Hubbard S.S."/>
            <person name="Banfield J.F."/>
        </authorList>
    </citation>
    <scope>NUCLEOTIDE SEQUENCE [LARGE SCALE GENOMIC DNA]</scope>
</reference>
<evidence type="ECO:0000256" key="3">
    <source>
        <dbReference type="ARBA" id="ARBA00022676"/>
    </source>
</evidence>
<dbReference type="EMBL" id="MFJF01000015">
    <property type="protein sequence ID" value="OGG06519.1"/>
    <property type="molecule type" value="Genomic_DNA"/>
</dbReference>
<feature type="domain" description="Glycosyltransferase family 28 N-terminal" evidence="11">
    <location>
        <begin position="10"/>
        <end position="146"/>
    </location>
</feature>
<dbReference type="CDD" id="cd03785">
    <property type="entry name" value="GT28_MurG"/>
    <property type="match status" value="1"/>
</dbReference>
<comment type="caution">
    <text evidence="13">The sequence shown here is derived from an EMBL/GenBank/DDBJ whole genome shotgun (WGS) entry which is preliminary data.</text>
</comment>
<dbReference type="GO" id="GO:0005886">
    <property type="term" value="C:plasma membrane"/>
    <property type="evidence" value="ECO:0007669"/>
    <property type="project" value="UniProtKB-SubCell"/>
</dbReference>
<dbReference type="GO" id="GO:0051301">
    <property type="term" value="P:cell division"/>
    <property type="evidence" value="ECO:0007669"/>
    <property type="project" value="UniProtKB-KW"/>
</dbReference>
<dbReference type="InterPro" id="IPR006009">
    <property type="entry name" value="GlcNAc_MurG"/>
</dbReference>
<comment type="pathway">
    <text evidence="10">Cell wall biogenesis; peptidoglycan biosynthesis.</text>
</comment>
<dbReference type="GO" id="GO:0071555">
    <property type="term" value="P:cell wall organization"/>
    <property type="evidence" value="ECO:0007669"/>
    <property type="project" value="UniProtKB-KW"/>
</dbReference>
<evidence type="ECO:0000259" key="12">
    <source>
        <dbReference type="Pfam" id="PF04101"/>
    </source>
</evidence>
<feature type="binding site" evidence="10">
    <location>
        <position position="200"/>
    </location>
    <ligand>
        <name>UDP-N-acetyl-alpha-D-glucosamine</name>
        <dbReference type="ChEBI" id="CHEBI:57705"/>
    </ligand>
</feature>
<feature type="binding site" evidence="10">
    <location>
        <position position="172"/>
    </location>
    <ligand>
        <name>UDP-N-acetyl-alpha-D-glucosamine</name>
        <dbReference type="ChEBI" id="CHEBI:57705"/>
    </ligand>
</feature>
<evidence type="ECO:0000256" key="5">
    <source>
        <dbReference type="ARBA" id="ARBA00022960"/>
    </source>
</evidence>
<dbReference type="GO" id="GO:0009252">
    <property type="term" value="P:peptidoglycan biosynthetic process"/>
    <property type="evidence" value="ECO:0007669"/>
    <property type="project" value="UniProtKB-UniRule"/>
</dbReference>
<evidence type="ECO:0000256" key="1">
    <source>
        <dbReference type="ARBA" id="ARBA00022475"/>
    </source>
</evidence>
<evidence type="ECO:0000256" key="6">
    <source>
        <dbReference type="ARBA" id="ARBA00022984"/>
    </source>
</evidence>
<keyword evidence="1 10" id="KW-1003">Cell membrane</keyword>
<keyword evidence="7 10" id="KW-0472">Membrane</keyword>
<dbReference type="PANTHER" id="PTHR21015">
    <property type="entry name" value="UDP-N-ACETYLGLUCOSAMINE--N-ACETYLMURAMYL-(PENTAPEPTIDE) PYROPHOSPHORYL-UNDECAPRENOL N-ACETYLGLUCOSAMINE TRANSFERASE 1"/>
    <property type="match status" value="1"/>
</dbReference>
<name>A0A1F5Z235_9BACT</name>
<proteinExistence type="inferred from homology"/>
<comment type="similarity">
    <text evidence="10">Belongs to the glycosyltransferase 28 family. MurG subfamily.</text>
</comment>
<protein>
    <recommendedName>
        <fullName evidence="10">UDP-N-acetylglucosamine--N-acetylmuramyl-(pentapeptide) pyrophosphoryl-undecaprenol N-acetylglucosamine transferase</fullName>
        <ecNumber evidence="10">2.4.1.227</ecNumber>
    </recommendedName>
    <alternativeName>
        <fullName evidence="10">Undecaprenyl-PP-MurNAc-pentapeptide-UDPGlcNAc GlcNAc transferase</fullName>
    </alternativeName>
</protein>
<dbReference type="UniPathway" id="UPA00219"/>
<feature type="domain" description="Glycosyl transferase family 28 C-terminal" evidence="12">
    <location>
        <begin position="194"/>
        <end position="353"/>
    </location>
</feature>
<dbReference type="AlphaFoldDB" id="A0A1F5Z235"/>
<dbReference type="GO" id="GO:0051991">
    <property type="term" value="F:UDP-N-acetyl-D-glucosamine:N-acetylmuramoyl-L-alanyl-D-glutamyl-meso-2,6-diaminopimelyl-D-alanyl-D-alanine-diphosphoundecaprenol 4-beta-N-acetylglucosaminlytransferase activity"/>
    <property type="evidence" value="ECO:0007669"/>
    <property type="project" value="RHEA"/>
</dbReference>
<evidence type="ECO:0000259" key="11">
    <source>
        <dbReference type="Pfam" id="PF03033"/>
    </source>
</evidence>
<dbReference type="Proteomes" id="UP000177354">
    <property type="component" value="Unassembled WGS sequence"/>
</dbReference>
<accession>A0A1F5Z235</accession>
<evidence type="ECO:0000313" key="13">
    <source>
        <dbReference type="EMBL" id="OGG06519.1"/>
    </source>
</evidence>
<keyword evidence="5 10" id="KW-0133">Cell shape</keyword>